<protein>
    <submittedName>
        <fullName evidence="1">Uncharacterized protein</fullName>
    </submittedName>
</protein>
<sequence length="46" mass="5542">MDEFDNEKDAMSILLDMALYSLRKKQYDKAIEYLKYMKNGGYKIKE</sequence>
<reference evidence="2" key="1">
    <citation type="submission" date="2007-07" db="EMBL/GenBank/DDBJ databases">
        <title>Complete genome sequence of Campylobacter hominis ATCC BAA-381, a commensal isolated from the human gastrointestinal tract.</title>
        <authorList>
            <person name="Fouts D.E."/>
            <person name="Mongodin E.F."/>
            <person name="Puiu D."/>
            <person name="Sebastian Y."/>
            <person name="Miller W.G."/>
            <person name="Mandrell R.E."/>
            <person name="Nelson K.E."/>
        </authorList>
    </citation>
    <scope>NUCLEOTIDE SEQUENCE [LARGE SCALE GENOMIC DNA]</scope>
    <source>
        <strain evidence="2">ATCC BAA-381 / LMG 19568 / NCTC 13146 / CH001A</strain>
    </source>
</reference>
<proteinExistence type="predicted"/>
<evidence type="ECO:0000313" key="1">
    <source>
        <dbReference type="EMBL" id="ABS51294.1"/>
    </source>
</evidence>
<dbReference type="RefSeq" id="WP_012108625.1">
    <property type="nucleotide sequence ID" value="NC_009714.1"/>
</dbReference>
<dbReference type="EMBL" id="CP000776">
    <property type="protein sequence ID" value="ABS51294.1"/>
    <property type="molecule type" value="Genomic_DNA"/>
</dbReference>
<organism evidence="1 2">
    <name type="scientific">Campylobacter hominis (strain ATCC BAA-381 / DSM 21671 / CCUG 45161 / LMG 19568 / NCTC 13146 / CH001A)</name>
    <dbReference type="NCBI Taxonomy" id="360107"/>
    <lineage>
        <taxon>Bacteria</taxon>
        <taxon>Pseudomonadati</taxon>
        <taxon>Campylobacterota</taxon>
        <taxon>Epsilonproteobacteria</taxon>
        <taxon>Campylobacterales</taxon>
        <taxon>Campylobacteraceae</taxon>
        <taxon>Campylobacter</taxon>
    </lineage>
</organism>
<keyword evidence="2" id="KW-1185">Reference proteome</keyword>
<evidence type="ECO:0000313" key="2">
    <source>
        <dbReference type="Proteomes" id="UP000002407"/>
    </source>
</evidence>
<dbReference type="KEGG" id="cha:CHAB381_0761"/>
<accession>A7I1E6</accession>
<gene>
    <name evidence="1" type="ordered locus">CHAB381_0761</name>
</gene>
<dbReference type="Proteomes" id="UP000002407">
    <property type="component" value="Chromosome"/>
</dbReference>
<dbReference type="AlphaFoldDB" id="A7I1E6"/>
<dbReference type="HOGENOM" id="CLU_3181347_0_0_7"/>
<name>A7I1E6_CAMHC</name>